<dbReference type="SUPFAM" id="SSF57756">
    <property type="entry name" value="Retrovirus zinc finger-like domains"/>
    <property type="match status" value="1"/>
</dbReference>
<accession>A0ABQ9IG84</accession>
<dbReference type="EMBL" id="JARBHB010000001">
    <property type="protein sequence ID" value="KAJ8895649.1"/>
    <property type="molecule type" value="Genomic_DNA"/>
</dbReference>
<dbReference type="InterPro" id="IPR036875">
    <property type="entry name" value="Znf_CCHC_sf"/>
</dbReference>
<sequence>MDDQKLGLLNEMLDDHTIPDLEDRITPMTIPDYTFSNLPQGLLQCAEIEHTATKCPLPRNKLKYQNCGKIGHFMKECKQKDKSLLQPTETDSENFVNSVTATVASSGVHRLTASTLNIDLSPHLGSHVYSLHDESLFLLSDYSSCLYIKPCYANSYDGPVLHHVPVGLRTWASRSLTIIGEFQAVVKYKHFTCNISVLVAYDIGPNLLGHNWFQALDTSIQGKYVLTPDPSYAGSSNETFSHTITYLPAASGHGMSDYKGPLLYIDTYPAVASVYQGAQSAAFALTTNIEEPTEANVRRGVWITVKHESPWASAIVPELKHDGTIRLVRITKAW</sequence>
<reference evidence="2 3" key="1">
    <citation type="submission" date="2023-02" db="EMBL/GenBank/DDBJ databases">
        <title>LHISI_Scaffold_Assembly.</title>
        <authorList>
            <person name="Stuart O.P."/>
            <person name="Cleave R."/>
            <person name="Magrath M.J.L."/>
            <person name="Mikheyev A.S."/>
        </authorList>
    </citation>
    <scope>NUCLEOTIDE SEQUENCE [LARGE SCALE GENOMIC DNA]</scope>
    <source>
        <strain evidence="2">Daus_M_001</strain>
        <tissue evidence="2">Leg muscle</tissue>
    </source>
</reference>
<comment type="caution">
    <text evidence="2">The sequence shown here is derived from an EMBL/GenBank/DDBJ whole genome shotgun (WGS) entry which is preliminary data.</text>
</comment>
<dbReference type="InterPro" id="IPR001878">
    <property type="entry name" value="Znf_CCHC"/>
</dbReference>
<feature type="domain" description="CCHC-type" evidence="1">
    <location>
        <begin position="66"/>
        <end position="79"/>
    </location>
</feature>
<organism evidence="2 3">
    <name type="scientific">Dryococelus australis</name>
    <dbReference type="NCBI Taxonomy" id="614101"/>
    <lineage>
        <taxon>Eukaryota</taxon>
        <taxon>Metazoa</taxon>
        <taxon>Ecdysozoa</taxon>
        <taxon>Arthropoda</taxon>
        <taxon>Hexapoda</taxon>
        <taxon>Insecta</taxon>
        <taxon>Pterygota</taxon>
        <taxon>Neoptera</taxon>
        <taxon>Polyneoptera</taxon>
        <taxon>Phasmatodea</taxon>
        <taxon>Verophasmatodea</taxon>
        <taxon>Anareolatae</taxon>
        <taxon>Phasmatidae</taxon>
        <taxon>Eurycanthinae</taxon>
        <taxon>Dryococelus</taxon>
    </lineage>
</organism>
<evidence type="ECO:0000313" key="2">
    <source>
        <dbReference type="EMBL" id="KAJ8895649.1"/>
    </source>
</evidence>
<name>A0ABQ9IG84_9NEOP</name>
<proteinExistence type="predicted"/>
<evidence type="ECO:0000313" key="3">
    <source>
        <dbReference type="Proteomes" id="UP001159363"/>
    </source>
</evidence>
<dbReference type="Pfam" id="PF00098">
    <property type="entry name" value="zf-CCHC"/>
    <property type="match status" value="1"/>
</dbReference>
<protein>
    <recommendedName>
        <fullName evidence="1">CCHC-type domain-containing protein</fullName>
    </recommendedName>
</protein>
<evidence type="ECO:0000259" key="1">
    <source>
        <dbReference type="Pfam" id="PF00098"/>
    </source>
</evidence>
<gene>
    <name evidence="2" type="ORF">PR048_000985</name>
</gene>
<dbReference type="Proteomes" id="UP001159363">
    <property type="component" value="Chromosome 1"/>
</dbReference>
<dbReference type="Gene3D" id="4.10.60.10">
    <property type="entry name" value="Zinc finger, CCHC-type"/>
    <property type="match status" value="1"/>
</dbReference>
<keyword evidence="3" id="KW-1185">Reference proteome</keyword>